<proteinExistence type="predicted"/>
<dbReference type="AlphaFoldDB" id="A0A9E8CSU0"/>
<feature type="chain" id="PRO_5039307921" description="Alpha/beta hydrolase" evidence="1">
    <location>
        <begin position="25"/>
        <end position="294"/>
    </location>
</feature>
<sequence>MTRLSRALLAAALALGFGLSAASAETPALFAQTGSAESSYIDPLPATIAVSSYAPPACAAKPCPLLIAVHGMGRNAKGARDAWKAAADQAGFLVLAPRFDNDQFPSRLFQQGGVRGEPDKAKWTFGLIERLFDSARASGRVAGSSYTIFGHSAGAQFVHRMLLLMPEARIATAAVANAGYYTLPALSGERAYPYSLKGTPATDATLARAIAKPMLVMLGERDIDPNHHQLNKSRGAEEQGATRFARGQHFMAAARDEARRLGVTLRWREVDVPGVAHDQRGMAKAAAAELFGAR</sequence>
<name>A0A9E8CSU0_9HYPH</name>
<gene>
    <name evidence="2" type="ORF">NWE54_03270</name>
</gene>
<reference evidence="2" key="1">
    <citation type="submission" date="2022-08" db="EMBL/GenBank/DDBJ databases">
        <title>Complete Genome Sequences of 2 Bosea sp. soil isolates.</title>
        <authorList>
            <person name="Alvarez Arevalo M."/>
            <person name="Sterndorff E.B."/>
            <person name="Faurdal D."/>
            <person name="Joergensen T.S."/>
            <person name="Weber T."/>
        </authorList>
    </citation>
    <scope>NUCLEOTIDE SEQUENCE</scope>
    <source>
        <strain evidence="2">NBC_00436</strain>
    </source>
</reference>
<organism evidence="2">
    <name type="scientific">Bosea sp. NBC_00436</name>
    <dbReference type="NCBI Taxonomy" id="2969620"/>
    <lineage>
        <taxon>Bacteria</taxon>
        <taxon>Pseudomonadati</taxon>
        <taxon>Pseudomonadota</taxon>
        <taxon>Alphaproteobacteria</taxon>
        <taxon>Hyphomicrobiales</taxon>
        <taxon>Boseaceae</taxon>
        <taxon>Bosea</taxon>
    </lineage>
</organism>
<evidence type="ECO:0000256" key="1">
    <source>
        <dbReference type="SAM" id="SignalP"/>
    </source>
</evidence>
<dbReference type="EMBL" id="CP102774">
    <property type="protein sequence ID" value="UZF87823.1"/>
    <property type="molecule type" value="Genomic_DNA"/>
</dbReference>
<evidence type="ECO:0008006" key="3">
    <source>
        <dbReference type="Google" id="ProtNLM"/>
    </source>
</evidence>
<evidence type="ECO:0000313" key="2">
    <source>
        <dbReference type="EMBL" id="UZF87823.1"/>
    </source>
</evidence>
<feature type="signal peptide" evidence="1">
    <location>
        <begin position="1"/>
        <end position="24"/>
    </location>
</feature>
<keyword evidence="1" id="KW-0732">Signal</keyword>
<dbReference type="Gene3D" id="3.40.50.1820">
    <property type="entry name" value="alpha/beta hydrolase"/>
    <property type="match status" value="1"/>
</dbReference>
<protein>
    <recommendedName>
        <fullName evidence="3">Alpha/beta hydrolase</fullName>
    </recommendedName>
</protein>
<dbReference type="InterPro" id="IPR029058">
    <property type="entry name" value="AB_hydrolase_fold"/>
</dbReference>
<accession>A0A9E8CSU0</accession>
<dbReference type="SUPFAM" id="SSF53474">
    <property type="entry name" value="alpha/beta-Hydrolases"/>
    <property type="match status" value="1"/>
</dbReference>